<comment type="subcellular location">
    <subcellularLocation>
        <location evidence="2">Cell membrane</location>
        <topology evidence="2">Single-pass type II membrane protein</topology>
    </subcellularLocation>
    <subcellularLocation>
        <location evidence="7">Membrane</location>
        <topology evidence="7">Single-pass type II membrane protein</topology>
    </subcellularLocation>
</comment>
<comment type="similarity">
    <text evidence="3 7">Belongs to the peptidase S26 family.</text>
</comment>
<feature type="active site" evidence="6">
    <location>
        <position position="38"/>
    </location>
</feature>
<protein>
    <recommendedName>
        <fullName evidence="4 7">Signal peptidase I</fullName>
        <ecNumber evidence="4 7">3.4.21.89</ecNumber>
    </recommendedName>
</protein>
<dbReference type="SUPFAM" id="SSF51306">
    <property type="entry name" value="LexA/Signal peptidase"/>
    <property type="match status" value="1"/>
</dbReference>
<feature type="active site" evidence="6">
    <location>
        <position position="80"/>
    </location>
</feature>
<evidence type="ECO:0000256" key="3">
    <source>
        <dbReference type="ARBA" id="ARBA00009370"/>
    </source>
</evidence>
<dbReference type="InterPro" id="IPR019757">
    <property type="entry name" value="Pept_S26A_signal_pept_1_Lys-AS"/>
</dbReference>
<dbReference type="GO" id="GO:0006465">
    <property type="term" value="P:signal peptide processing"/>
    <property type="evidence" value="ECO:0007669"/>
    <property type="project" value="InterPro"/>
</dbReference>
<proteinExistence type="inferred from homology"/>
<dbReference type="Pfam" id="PF10502">
    <property type="entry name" value="Peptidase_S26"/>
    <property type="match status" value="1"/>
</dbReference>
<keyword evidence="5 7" id="KW-0378">Hydrolase</keyword>
<organism evidence="9 10">
    <name type="scientific">Paenibacillus pasadenensis</name>
    <dbReference type="NCBI Taxonomy" id="217090"/>
    <lineage>
        <taxon>Bacteria</taxon>
        <taxon>Bacillati</taxon>
        <taxon>Bacillota</taxon>
        <taxon>Bacilli</taxon>
        <taxon>Bacillales</taxon>
        <taxon>Paenibacillaceae</taxon>
        <taxon>Paenibacillus</taxon>
    </lineage>
</organism>
<dbReference type="NCBIfam" id="TIGR02227">
    <property type="entry name" value="sigpep_I_bact"/>
    <property type="match status" value="1"/>
</dbReference>
<evidence type="ECO:0000256" key="7">
    <source>
        <dbReference type="RuleBase" id="RU362042"/>
    </source>
</evidence>
<accession>A0A2N5NCZ5</accession>
<dbReference type="GO" id="GO:0009003">
    <property type="term" value="F:signal peptidase activity"/>
    <property type="evidence" value="ECO:0007669"/>
    <property type="project" value="UniProtKB-EC"/>
</dbReference>
<comment type="caution">
    <text evidence="9">The sequence shown here is derived from an EMBL/GenBank/DDBJ whole genome shotgun (WGS) entry which is preliminary data.</text>
</comment>
<dbReference type="InterPro" id="IPR036286">
    <property type="entry name" value="LexA/Signal_pep-like_sf"/>
</dbReference>
<keyword evidence="7" id="KW-0812">Transmembrane</keyword>
<evidence type="ECO:0000256" key="1">
    <source>
        <dbReference type="ARBA" id="ARBA00000677"/>
    </source>
</evidence>
<evidence type="ECO:0000256" key="5">
    <source>
        <dbReference type="ARBA" id="ARBA00022801"/>
    </source>
</evidence>
<feature type="transmembrane region" description="Helical" evidence="7">
    <location>
        <begin position="12"/>
        <end position="31"/>
    </location>
</feature>
<sequence length="173" mass="18641">MSGLKKELWGWVRYIAGLAAAVFLITSIAGLNRVSGESMQPSLADRDILLVNKLSRYIGEPAYGKVAVIASSSLGYRLVKRVIGLPGDIVEIRGGIVYVNEEALPELYSTGDPEDMAPQPVRPEHVFVLGDNREPGASLDSRNPKLGQVPVSEIEGYALMRLLPWGGIAGPLD</sequence>
<dbReference type="GO" id="GO:0004252">
    <property type="term" value="F:serine-type endopeptidase activity"/>
    <property type="evidence" value="ECO:0007669"/>
    <property type="project" value="InterPro"/>
</dbReference>
<reference evidence="9 10" key="1">
    <citation type="submission" date="2017-05" db="EMBL/GenBank/DDBJ databases">
        <title>Functional genome analysis of Paenibacillus pasadenensis strain R16: insights on endophytic life style and antifungal activity.</title>
        <authorList>
            <person name="Passera A."/>
            <person name="Marcolungo L."/>
            <person name="Casati P."/>
            <person name="Brasca M."/>
            <person name="Quaglino F."/>
            <person name="Delledonne M."/>
        </authorList>
    </citation>
    <scope>NUCLEOTIDE SEQUENCE [LARGE SCALE GENOMIC DNA]</scope>
    <source>
        <strain evidence="9 10">R16</strain>
    </source>
</reference>
<dbReference type="InterPro" id="IPR019533">
    <property type="entry name" value="Peptidase_S26"/>
</dbReference>
<dbReference type="CDD" id="cd06530">
    <property type="entry name" value="S26_SPase_I"/>
    <property type="match status" value="1"/>
</dbReference>
<keyword evidence="10" id="KW-1185">Reference proteome</keyword>
<keyword evidence="7" id="KW-0645">Protease</keyword>
<evidence type="ECO:0000256" key="4">
    <source>
        <dbReference type="ARBA" id="ARBA00013208"/>
    </source>
</evidence>
<keyword evidence="7" id="KW-0472">Membrane</keyword>
<evidence type="ECO:0000259" key="8">
    <source>
        <dbReference type="Pfam" id="PF10502"/>
    </source>
</evidence>
<evidence type="ECO:0000313" key="10">
    <source>
        <dbReference type="Proteomes" id="UP000234789"/>
    </source>
</evidence>
<dbReference type="EC" id="3.4.21.89" evidence="4 7"/>
<comment type="catalytic activity">
    <reaction evidence="1 7">
        <text>Cleavage of hydrophobic, N-terminal signal or leader sequences from secreted and periplasmic proteins.</text>
        <dbReference type="EC" id="3.4.21.89"/>
    </reaction>
</comment>
<gene>
    <name evidence="9" type="ORF">B8V81_0310</name>
</gene>
<dbReference type="OrthoDB" id="9802919at2"/>
<dbReference type="GO" id="GO:0005886">
    <property type="term" value="C:plasma membrane"/>
    <property type="evidence" value="ECO:0007669"/>
    <property type="project" value="UniProtKB-SubCell"/>
</dbReference>
<dbReference type="PANTHER" id="PTHR43390">
    <property type="entry name" value="SIGNAL PEPTIDASE I"/>
    <property type="match status" value="1"/>
</dbReference>
<dbReference type="RefSeq" id="WP_052333206.1">
    <property type="nucleotide sequence ID" value="NZ_BIMM01000077.1"/>
</dbReference>
<evidence type="ECO:0000256" key="6">
    <source>
        <dbReference type="PIRSR" id="PIRSR600223-1"/>
    </source>
</evidence>
<feature type="domain" description="Peptidase S26" evidence="8">
    <location>
        <begin position="11"/>
        <end position="162"/>
    </location>
</feature>
<dbReference type="PANTHER" id="PTHR43390:SF1">
    <property type="entry name" value="CHLOROPLAST PROCESSING PEPTIDASE"/>
    <property type="match status" value="1"/>
</dbReference>
<dbReference type="AlphaFoldDB" id="A0A2N5NCZ5"/>
<dbReference type="PRINTS" id="PR00727">
    <property type="entry name" value="LEADERPTASE"/>
</dbReference>
<dbReference type="PROSITE" id="PS00760">
    <property type="entry name" value="SPASE_I_2"/>
    <property type="match status" value="1"/>
</dbReference>
<keyword evidence="7" id="KW-1133">Transmembrane helix</keyword>
<evidence type="ECO:0000313" key="9">
    <source>
        <dbReference type="EMBL" id="PLT48178.1"/>
    </source>
</evidence>
<dbReference type="EMBL" id="NFEZ01000001">
    <property type="protein sequence ID" value="PLT48178.1"/>
    <property type="molecule type" value="Genomic_DNA"/>
</dbReference>
<dbReference type="InterPro" id="IPR000223">
    <property type="entry name" value="Pept_S26A_signal_pept_1"/>
</dbReference>
<dbReference type="Gene3D" id="2.10.109.10">
    <property type="entry name" value="Umud Fragment, subunit A"/>
    <property type="match status" value="1"/>
</dbReference>
<dbReference type="Proteomes" id="UP000234789">
    <property type="component" value="Unassembled WGS sequence"/>
</dbReference>
<name>A0A2N5NCZ5_9BACL</name>
<evidence type="ECO:0000256" key="2">
    <source>
        <dbReference type="ARBA" id="ARBA00004401"/>
    </source>
</evidence>